<name>A0ABP9BLM7_9SPHI</name>
<keyword evidence="7" id="KW-1185">Reference proteome</keyword>
<proteinExistence type="inferred from homology"/>
<keyword evidence="2" id="KW-0479">Metal-binding</keyword>
<dbReference type="Gene3D" id="3.30.1120.10">
    <property type="match status" value="1"/>
</dbReference>
<comment type="similarity">
    <text evidence="1">Belongs to the sulfatase family.</text>
</comment>
<protein>
    <submittedName>
        <fullName evidence="6">Arylsulfatase</fullName>
    </submittedName>
</protein>
<dbReference type="SUPFAM" id="SSF53649">
    <property type="entry name" value="Alkaline phosphatase-like"/>
    <property type="match status" value="1"/>
</dbReference>
<dbReference type="InterPro" id="IPR024607">
    <property type="entry name" value="Sulfatase_CS"/>
</dbReference>
<reference evidence="7" key="1">
    <citation type="journal article" date="2019" name="Int. J. Syst. Evol. Microbiol.">
        <title>The Global Catalogue of Microorganisms (GCM) 10K type strain sequencing project: providing services to taxonomists for standard genome sequencing and annotation.</title>
        <authorList>
            <consortium name="The Broad Institute Genomics Platform"/>
            <consortium name="The Broad Institute Genome Sequencing Center for Infectious Disease"/>
            <person name="Wu L."/>
            <person name="Ma J."/>
        </authorList>
    </citation>
    <scope>NUCLEOTIDE SEQUENCE [LARGE SCALE GENOMIC DNA]</scope>
    <source>
        <strain evidence="7">JCM 18200</strain>
    </source>
</reference>
<organism evidence="6 7">
    <name type="scientific">Olivibacter ginsenosidimutans</name>
    <dbReference type="NCBI Taxonomy" id="1176537"/>
    <lineage>
        <taxon>Bacteria</taxon>
        <taxon>Pseudomonadati</taxon>
        <taxon>Bacteroidota</taxon>
        <taxon>Sphingobacteriia</taxon>
        <taxon>Sphingobacteriales</taxon>
        <taxon>Sphingobacteriaceae</taxon>
        <taxon>Olivibacter</taxon>
    </lineage>
</organism>
<dbReference type="PANTHER" id="PTHR42693">
    <property type="entry name" value="ARYLSULFATASE FAMILY MEMBER"/>
    <property type="match status" value="1"/>
</dbReference>
<accession>A0ABP9BLM7</accession>
<evidence type="ECO:0000259" key="5">
    <source>
        <dbReference type="Pfam" id="PF00884"/>
    </source>
</evidence>
<dbReference type="Proteomes" id="UP001501411">
    <property type="component" value="Unassembled WGS sequence"/>
</dbReference>
<dbReference type="InterPro" id="IPR017850">
    <property type="entry name" value="Alkaline_phosphatase_core_sf"/>
</dbReference>
<evidence type="ECO:0000313" key="7">
    <source>
        <dbReference type="Proteomes" id="UP001501411"/>
    </source>
</evidence>
<evidence type="ECO:0000256" key="4">
    <source>
        <dbReference type="ARBA" id="ARBA00022837"/>
    </source>
</evidence>
<dbReference type="PANTHER" id="PTHR42693:SF53">
    <property type="entry name" value="ENDO-4-O-SULFATASE"/>
    <property type="match status" value="1"/>
</dbReference>
<dbReference type="InterPro" id="IPR050738">
    <property type="entry name" value="Sulfatase"/>
</dbReference>
<evidence type="ECO:0000256" key="1">
    <source>
        <dbReference type="ARBA" id="ARBA00008779"/>
    </source>
</evidence>
<dbReference type="CDD" id="cd16025">
    <property type="entry name" value="PAS_like"/>
    <property type="match status" value="1"/>
</dbReference>
<keyword evidence="4" id="KW-0106">Calcium</keyword>
<gene>
    <name evidence="6" type="ORF">GCM10023231_27460</name>
</gene>
<evidence type="ECO:0000313" key="6">
    <source>
        <dbReference type="EMBL" id="GAA4797420.1"/>
    </source>
</evidence>
<dbReference type="InterPro" id="IPR000917">
    <property type="entry name" value="Sulfatase_N"/>
</dbReference>
<keyword evidence="3" id="KW-0378">Hydrolase</keyword>
<evidence type="ECO:0000256" key="3">
    <source>
        <dbReference type="ARBA" id="ARBA00022801"/>
    </source>
</evidence>
<sequence length="531" mass="59707">MVQVKPKEKPNILVILADDMGYADIGCYGSEIHTPNLDQLAATGIRFREFYNGARCCPSRASLISGLYAHQTGIGHMTNDPEDSTSFQYHLPAYQGSLNFNCVTIAEVLKSAGYQTLMSGKWHLGYHDKNKWPLQRGFDKYFGILAGAANYFHPTGGRGLTLLNEQVEPKGDHFYITDAFTDYAIQFIKEHKEQNEQPFFLYLAYTSPHWPLNALQADIKKYRGKYKQGWSALRKERFERMKQLGVLPADAILTPDDGADWDKLSPEKQDEMDYRMAIYAAQIDRMDQNIGRVIETLKASGELDNTVIFFLSDNGACAEGGILGAGKKALLGTEGGYFLNYGQSWANASNTPFKKYKHWVHEGGIGTPLIVHWPDGIPTVETGKFANQYGFLPDIMATIVDVSGASYPLHYKGNAISPMEGKSLLPVIRGKEEPIHREPIFWEHEGNAAVRLGNLKLVKEYHPSGESHWELYDLAQDRSEMHDLAADMPDQVRAMSEAYNQWAARVGVVSFDKISAIIKQKQLDKQQKKQH</sequence>
<dbReference type="PROSITE" id="PS00149">
    <property type="entry name" value="SULFATASE_2"/>
    <property type="match status" value="1"/>
</dbReference>
<dbReference type="Gene3D" id="3.40.720.10">
    <property type="entry name" value="Alkaline Phosphatase, subunit A"/>
    <property type="match status" value="1"/>
</dbReference>
<dbReference type="EMBL" id="BAABIQ010000038">
    <property type="protein sequence ID" value="GAA4797420.1"/>
    <property type="molecule type" value="Genomic_DNA"/>
</dbReference>
<dbReference type="Pfam" id="PF00884">
    <property type="entry name" value="Sulfatase"/>
    <property type="match status" value="1"/>
</dbReference>
<feature type="domain" description="Sulfatase N-terminal" evidence="5">
    <location>
        <begin position="10"/>
        <end position="404"/>
    </location>
</feature>
<evidence type="ECO:0000256" key="2">
    <source>
        <dbReference type="ARBA" id="ARBA00022723"/>
    </source>
</evidence>
<comment type="caution">
    <text evidence="6">The sequence shown here is derived from an EMBL/GenBank/DDBJ whole genome shotgun (WGS) entry which is preliminary data.</text>
</comment>